<reference evidence="1 2" key="1">
    <citation type="journal article" date="2018" name="Front. Plant Sci.">
        <title>Red Clover (Trifolium pratense) and Zigzag Clover (T. medium) - A Picture of Genomic Similarities and Differences.</title>
        <authorList>
            <person name="Dluhosova J."/>
            <person name="Istvanek J."/>
            <person name="Nedelnik J."/>
            <person name="Repkova J."/>
        </authorList>
    </citation>
    <scope>NUCLEOTIDE SEQUENCE [LARGE SCALE GENOMIC DNA]</scope>
    <source>
        <strain evidence="2">cv. 10/8</strain>
        <tissue evidence="1">Leaf</tissue>
    </source>
</reference>
<organism evidence="1 2">
    <name type="scientific">Trifolium medium</name>
    <dbReference type="NCBI Taxonomy" id="97028"/>
    <lineage>
        <taxon>Eukaryota</taxon>
        <taxon>Viridiplantae</taxon>
        <taxon>Streptophyta</taxon>
        <taxon>Embryophyta</taxon>
        <taxon>Tracheophyta</taxon>
        <taxon>Spermatophyta</taxon>
        <taxon>Magnoliopsida</taxon>
        <taxon>eudicotyledons</taxon>
        <taxon>Gunneridae</taxon>
        <taxon>Pentapetalae</taxon>
        <taxon>rosids</taxon>
        <taxon>fabids</taxon>
        <taxon>Fabales</taxon>
        <taxon>Fabaceae</taxon>
        <taxon>Papilionoideae</taxon>
        <taxon>50 kb inversion clade</taxon>
        <taxon>NPAAA clade</taxon>
        <taxon>Hologalegina</taxon>
        <taxon>IRL clade</taxon>
        <taxon>Trifolieae</taxon>
        <taxon>Trifolium</taxon>
    </lineage>
</organism>
<dbReference type="EMBL" id="LXQA010190091">
    <property type="protein sequence ID" value="MCI31786.1"/>
    <property type="molecule type" value="Genomic_DNA"/>
</dbReference>
<keyword evidence="2" id="KW-1185">Reference proteome</keyword>
<name>A0A392R7E6_9FABA</name>
<protein>
    <submittedName>
        <fullName evidence="1">Uncharacterized protein</fullName>
    </submittedName>
</protein>
<accession>A0A392R7E6</accession>
<dbReference type="AlphaFoldDB" id="A0A392R7E6"/>
<feature type="non-terminal residue" evidence="1">
    <location>
        <position position="1"/>
    </location>
</feature>
<proteinExistence type="predicted"/>
<dbReference type="Proteomes" id="UP000265520">
    <property type="component" value="Unassembled WGS sequence"/>
</dbReference>
<sequence length="44" mass="4850">KDREGKKRVIKKKGTIDRMVEIAKVVGKWGRSGDRVCLGGSHGL</sequence>
<comment type="caution">
    <text evidence="1">The sequence shown here is derived from an EMBL/GenBank/DDBJ whole genome shotgun (WGS) entry which is preliminary data.</text>
</comment>
<evidence type="ECO:0000313" key="1">
    <source>
        <dbReference type="EMBL" id="MCI31786.1"/>
    </source>
</evidence>
<evidence type="ECO:0000313" key="2">
    <source>
        <dbReference type="Proteomes" id="UP000265520"/>
    </source>
</evidence>